<keyword evidence="3" id="KW-1185">Reference proteome</keyword>
<feature type="compositionally biased region" description="Basic and acidic residues" evidence="1">
    <location>
        <begin position="1"/>
        <end position="15"/>
    </location>
</feature>
<dbReference type="RefSeq" id="XP_035344470.1">
    <property type="nucleotide sequence ID" value="XM_035488577.1"/>
</dbReference>
<feature type="compositionally biased region" description="Low complexity" evidence="1">
    <location>
        <begin position="66"/>
        <end position="77"/>
    </location>
</feature>
<organism evidence="2 3">
    <name type="scientific">Talaromyces rugulosus</name>
    <name type="common">Penicillium rugulosum</name>
    <dbReference type="NCBI Taxonomy" id="121627"/>
    <lineage>
        <taxon>Eukaryota</taxon>
        <taxon>Fungi</taxon>
        <taxon>Dikarya</taxon>
        <taxon>Ascomycota</taxon>
        <taxon>Pezizomycotina</taxon>
        <taxon>Eurotiomycetes</taxon>
        <taxon>Eurotiomycetidae</taxon>
        <taxon>Eurotiales</taxon>
        <taxon>Trichocomaceae</taxon>
        <taxon>Talaromyces</taxon>
        <taxon>Talaromyces sect. Islandici</taxon>
    </lineage>
</organism>
<name>A0A7H8QW48_TALRU</name>
<protein>
    <recommendedName>
        <fullName evidence="4">BZIP domain-containing protein</fullName>
    </recommendedName>
</protein>
<dbReference type="PANTHER" id="PTHR38116">
    <property type="entry name" value="CHROMOSOME 7, WHOLE GENOME SHOTGUN SEQUENCE"/>
    <property type="match status" value="1"/>
</dbReference>
<dbReference type="Gene3D" id="1.20.5.170">
    <property type="match status" value="1"/>
</dbReference>
<dbReference type="SUPFAM" id="SSF57959">
    <property type="entry name" value="Leucine zipper domain"/>
    <property type="match status" value="1"/>
</dbReference>
<dbReference type="KEGG" id="trg:TRUGW13939_05414"/>
<sequence>MADVRSRKPASDRRKQQNRQAQKGYRERQKRRMQALERLVNEQDHHTVDSAFTNNGSTSTAVSPESGGASLATSTSSRTEPPELSERKRVFDQLMHEIDSVDETVYSRIVSGELPISQIFRAGLRHVLTQPPQNSLSNDTLSVDGIDPTLRTDKILVPENKMQVHVHALPDIYANHLRLKQFTIISALRASAESVGLTFSKLSSSDTESPFYRGPLPRDDAKTIITKETFDNITPHLRPTVAQLRHRHHPYLDVLPFPTLRERIIEACSLDSPLLDEEDLCDDLQKDGLICWGSYLGDGNGATGSGAPWDYRSWEAQPWFLKKWWFFVGGSQGELFQQTQWWHKMRGDRLVAPW</sequence>
<evidence type="ECO:0000313" key="3">
    <source>
        <dbReference type="Proteomes" id="UP000509510"/>
    </source>
</evidence>
<dbReference type="Pfam" id="PF11905">
    <property type="entry name" value="DUF3425"/>
    <property type="match status" value="1"/>
</dbReference>
<dbReference type="CDD" id="cd14688">
    <property type="entry name" value="bZIP_YAP"/>
    <property type="match status" value="1"/>
</dbReference>
<dbReference type="PANTHER" id="PTHR38116:SF5">
    <property type="entry name" value="BZIP DOMAIN-CONTAINING PROTEIN"/>
    <property type="match status" value="1"/>
</dbReference>
<evidence type="ECO:0000313" key="2">
    <source>
        <dbReference type="EMBL" id="QKX58292.1"/>
    </source>
</evidence>
<evidence type="ECO:0008006" key="4">
    <source>
        <dbReference type="Google" id="ProtNLM"/>
    </source>
</evidence>
<evidence type="ECO:0000256" key="1">
    <source>
        <dbReference type="SAM" id="MobiDB-lite"/>
    </source>
</evidence>
<dbReference type="GeneID" id="55992911"/>
<dbReference type="EMBL" id="CP055900">
    <property type="protein sequence ID" value="QKX58292.1"/>
    <property type="molecule type" value="Genomic_DNA"/>
</dbReference>
<dbReference type="OrthoDB" id="5973539at2759"/>
<reference evidence="3" key="1">
    <citation type="submission" date="2020-06" db="EMBL/GenBank/DDBJ databases">
        <title>A chromosome-scale genome assembly of Talaromyces rugulosus W13939.</title>
        <authorList>
            <person name="Wang B."/>
            <person name="Guo L."/>
            <person name="Ye K."/>
            <person name="Wang L."/>
        </authorList>
    </citation>
    <scope>NUCLEOTIDE SEQUENCE [LARGE SCALE GENOMIC DNA]</scope>
    <source>
        <strain evidence="3">W13939</strain>
    </source>
</reference>
<feature type="compositionally biased region" description="Basic and acidic residues" evidence="1">
    <location>
        <begin position="39"/>
        <end position="48"/>
    </location>
</feature>
<feature type="region of interest" description="Disordered" evidence="1">
    <location>
        <begin position="1"/>
        <end position="85"/>
    </location>
</feature>
<dbReference type="GO" id="GO:0003700">
    <property type="term" value="F:DNA-binding transcription factor activity"/>
    <property type="evidence" value="ECO:0007669"/>
    <property type="project" value="InterPro"/>
</dbReference>
<dbReference type="InterPro" id="IPR046347">
    <property type="entry name" value="bZIP_sf"/>
</dbReference>
<dbReference type="Proteomes" id="UP000509510">
    <property type="component" value="Chromosome III"/>
</dbReference>
<dbReference type="InterPro" id="IPR021833">
    <property type="entry name" value="DUF3425"/>
</dbReference>
<accession>A0A7H8QW48</accession>
<gene>
    <name evidence="2" type="ORF">TRUGW13939_05414</name>
</gene>
<dbReference type="AlphaFoldDB" id="A0A7H8QW48"/>
<feature type="compositionally biased region" description="Polar residues" evidence="1">
    <location>
        <begin position="50"/>
        <end position="63"/>
    </location>
</feature>
<proteinExistence type="predicted"/>